<reference evidence="3 4" key="1">
    <citation type="submission" date="2020-08" db="EMBL/GenBank/DDBJ databases">
        <title>Genomic Encyclopedia of Type Strains, Phase IV (KMG-IV): sequencing the most valuable type-strain genomes for metagenomic binning, comparative biology and taxonomic classification.</title>
        <authorList>
            <person name="Goeker M."/>
        </authorList>
    </citation>
    <scope>NUCLEOTIDE SEQUENCE [LARGE SCALE GENOMIC DNA]</scope>
    <source>
        <strain evidence="3 4">DSM 19612</strain>
    </source>
</reference>
<gene>
    <name evidence="3" type="ORF">HNQ94_002271</name>
</gene>
<keyword evidence="1" id="KW-0175">Coiled coil</keyword>
<feature type="signal peptide" evidence="2">
    <location>
        <begin position="1"/>
        <end position="24"/>
    </location>
</feature>
<proteinExistence type="predicted"/>
<evidence type="ECO:0000313" key="3">
    <source>
        <dbReference type="EMBL" id="MBB6453820.1"/>
    </source>
</evidence>
<feature type="chain" id="PRO_5032620583" description="DUF4363 family protein" evidence="2">
    <location>
        <begin position="25"/>
        <end position="117"/>
    </location>
</feature>
<keyword evidence="2" id="KW-0732">Signal</keyword>
<dbReference type="RefSeq" id="WP_174496632.1">
    <property type="nucleotide sequence ID" value="NZ_CADDWK010000008.1"/>
</dbReference>
<evidence type="ECO:0000256" key="1">
    <source>
        <dbReference type="SAM" id="Coils"/>
    </source>
</evidence>
<evidence type="ECO:0000313" key="4">
    <source>
        <dbReference type="Proteomes" id="UP000581688"/>
    </source>
</evidence>
<dbReference type="PROSITE" id="PS51257">
    <property type="entry name" value="PROKAR_LIPOPROTEIN"/>
    <property type="match status" value="1"/>
</dbReference>
<dbReference type="Pfam" id="PF14276">
    <property type="entry name" value="DUF4363"/>
    <property type="match status" value="1"/>
</dbReference>
<comment type="caution">
    <text evidence="3">The sequence shown here is derived from an EMBL/GenBank/DDBJ whole genome shotgun (WGS) entry which is preliminary data.</text>
</comment>
<protein>
    <recommendedName>
        <fullName evidence="5">DUF4363 family protein</fullName>
    </recommendedName>
</protein>
<feature type="coiled-coil region" evidence="1">
    <location>
        <begin position="70"/>
        <end position="97"/>
    </location>
</feature>
<keyword evidence="4" id="KW-1185">Reference proteome</keyword>
<accession>A0A841Q5Y3</accession>
<organism evidence="3 4">
    <name type="scientific">Salirhabdus euzebyi</name>
    <dbReference type="NCBI Taxonomy" id="394506"/>
    <lineage>
        <taxon>Bacteria</taxon>
        <taxon>Bacillati</taxon>
        <taxon>Bacillota</taxon>
        <taxon>Bacilli</taxon>
        <taxon>Bacillales</taxon>
        <taxon>Bacillaceae</taxon>
        <taxon>Salirhabdus</taxon>
    </lineage>
</organism>
<dbReference type="InterPro" id="IPR025373">
    <property type="entry name" value="DUF4363"/>
</dbReference>
<name>A0A841Q5Y3_9BACI</name>
<dbReference type="EMBL" id="JACHGH010000006">
    <property type="protein sequence ID" value="MBB6453820.1"/>
    <property type="molecule type" value="Genomic_DNA"/>
</dbReference>
<dbReference type="Proteomes" id="UP000581688">
    <property type="component" value="Unassembled WGS sequence"/>
</dbReference>
<evidence type="ECO:0000256" key="2">
    <source>
        <dbReference type="SAM" id="SignalP"/>
    </source>
</evidence>
<dbReference type="AlphaFoldDB" id="A0A841Q5Y3"/>
<evidence type="ECO:0008006" key="5">
    <source>
        <dbReference type="Google" id="ProtNLM"/>
    </source>
</evidence>
<sequence length="117" mass="13628">MLNKLKKFVTFSILLILLASCAPTDDTKKDIEQSLDQIKSSVKINDWQQASKEVDSLNKKYDKHLWKMQMLGEENSYEQMKIEIEQLRAAIEDETKSNITKEVATIRAYLNNIFRSN</sequence>